<sequence>MTELKDYASRTTLYTLPDCIAPYDNNKRRILSHRTHYFKIAGCIRSEPRHETFTSTPQRKCAYEESSIIDGDSESSVTTSREDPIAFRQSRRRPVRRGAVIYDRANIIYRQERTHWEQGRAAGLKQKGLSF</sequence>
<dbReference type="AlphaFoldDB" id="A0A4C1YZI7"/>
<comment type="caution">
    <text evidence="2">The sequence shown here is derived from an EMBL/GenBank/DDBJ whole genome shotgun (WGS) entry which is preliminary data.</text>
</comment>
<organism evidence="2 3">
    <name type="scientific">Eumeta variegata</name>
    <name type="common">Bagworm moth</name>
    <name type="synonym">Eumeta japonica</name>
    <dbReference type="NCBI Taxonomy" id="151549"/>
    <lineage>
        <taxon>Eukaryota</taxon>
        <taxon>Metazoa</taxon>
        <taxon>Ecdysozoa</taxon>
        <taxon>Arthropoda</taxon>
        <taxon>Hexapoda</taxon>
        <taxon>Insecta</taxon>
        <taxon>Pterygota</taxon>
        <taxon>Neoptera</taxon>
        <taxon>Endopterygota</taxon>
        <taxon>Lepidoptera</taxon>
        <taxon>Glossata</taxon>
        <taxon>Ditrysia</taxon>
        <taxon>Tineoidea</taxon>
        <taxon>Psychidae</taxon>
        <taxon>Oiketicinae</taxon>
        <taxon>Eumeta</taxon>
    </lineage>
</organism>
<accession>A0A4C1YZI7</accession>
<evidence type="ECO:0000313" key="2">
    <source>
        <dbReference type="EMBL" id="GBP79745.1"/>
    </source>
</evidence>
<gene>
    <name evidence="2" type="ORF">EVAR_67520_1</name>
</gene>
<evidence type="ECO:0000256" key="1">
    <source>
        <dbReference type="SAM" id="MobiDB-lite"/>
    </source>
</evidence>
<proteinExistence type="predicted"/>
<feature type="region of interest" description="Disordered" evidence="1">
    <location>
        <begin position="71"/>
        <end position="90"/>
    </location>
</feature>
<evidence type="ECO:0000313" key="3">
    <source>
        <dbReference type="Proteomes" id="UP000299102"/>
    </source>
</evidence>
<dbReference type="EMBL" id="BGZK01001428">
    <property type="protein sequence ID" value="GBP79745.1"/>
    <property type="molecule type" value="Genomic_DNA"/>
</dbReference>
<protein>
    <submittedName>
        <fullName evidence="2">Uncharacterized protein</fullName>
    </submittedName>
</protein>
<name>A0A4C1YZI7_EUMVA</name>
<keyword evidence="3" id="KW-1185">Reference proteome</keyword>
<reference evidence="2 3" key="1">
    <citation type="journal article" date="2019" name="Commun. Biol.">
        <title>The bagworm genome reveals a unique fibroin gene that provides high tensile strength.</title>
        <authorList>
            <person name="Kono N."/>
            <person name="Nakamura H."/>
            <person name="Ohtoshi R."/>
            <person name="Tomita M."/>
            <person name="Numata K."/>
            <person name="Arakawa K."/>
        </authorList>
    </citation>
    <scope>NUCLEOTIDE SEQUENCE [LARGE SCALE GENOMIC DNA]</scope>
</reference>
<dbReference type="Proteomes" id="UP000299102">
    <property type="component" value="Unassembled WGS sequence"/>
</dbReference>